<keyword evidence="2 6" id="KW-0418">Kinase</keyword>
<keyword evidence="4" id="KW-1133">Transmembrane helix</keyword>
<proteinExistence type="predicted"/>
<dbReference type="EMBL" id="CP094534">
    <property type="protein sequence ID" value="UOE35350.1"/>
    <property type="molecule type" value="Genomic_DNA"/>
</dbReference>
<organism evidence="6 7">
    <name type="scientific">Hymenobacter monticola</name>
    <dbReference type="NCBI Taxonomy" id="1705399"/>
    <lineage>
        <taxon>Bacteria</taxon>
        <taxon>Pseudomonadati</taxon>
        <taxon>Bacteroidota</taxon>
        <taxon>Cytophagia</taxon>
        <taxon>Cytophagales</taxon>
        <taxon>Hymenobacteraceae</taxon>
        <taxon>Hymenobacter</taxon>
    </lineage>
</organism>
<evidence type="ECO:0000256" key="1">
    <source>
        <dbReference type="ARBA" id="ARBA00022679"/>
    </source>
</evidence>
<dbReference type="Pfam" id="PF07730">
    <property type="entry name" value="HisKA_3"/>
    <property type="match status" value="1"/>
</dbReference>
<dbReference type="InterPro" id="IPR036890">
    <property type="entry name" value="HATPase_C_sf"/>
</dbReference>
<reference evidence="6 7" key="1">
    <citation type="submission" date="2022-03" db="EMBL/GenBank/DDBJ databases">
        <title>Hymenobactersp. isolated from the air.</title>
        <authorList>
            <person name="Won M."/>
            <person name="Kwon S.-W."/>
        </authorList>
    </citation>
    <scope>NUCLEOTIDE SEQUENCE [LARGE SCALE GENOMIC DNA]</scope>
    <source>
        <strain evidence="6 7">KACC 22596</strain>
    </source>
</reference>
<feature type="transmembrane region" description="Helical" evidence="4">
    <location>
        <begin position="127"/>
        <end position="147"/>
    </location>
</feature>
<dbReference type="InterPro" id="IPR005467">
    <property type="entry name" value="His_kinase_dom"/>
</dbReference>
<keyword evidence="4" id="KW-0812">Transmembrane</keyword>
<protein>
    <submittedName>
        <fullName evidence="6">Histidine kinase</fullName>
    </submittedName>
</protein>
<keyword evidence="3" id="KW-0902">Two-component regulatory system</keyword>
<evidence type="ECO:0000313" key="7">
    <source>
        <dbReference type="Proteomes" id="UP000831390"/>
    </source>
</evidence>
<accession>A0ABY4BFB5</accession>
<evidence type="ECO:0000256" key="3">
    <source>
        <dbReference type="ARBA" id="ARBA00023012"/>
    </source>
</evidence>
<feature type="domain" description="Histidine kinase" evidence="5">
    <location>
        <begin position="172"/>
        <end position="361"/>
    </location>
</feature>
<dbReference type="Pfam" id="PF02518">
    <property type="entry name" value="HATPase_c"/>
    <property type="match status" value="1"/>
</dbReference>
<keyword evidence="7" id="KW-1185">Reference proteome</keyword>
<dbReference type="CDD" id="cd16917">
    <property type="entry name" value="HATPase_UhpB-NarQ-NarX-like"/>
    <property type="match status" value="1"/>
</dbReference>
<dbReference type="Gene3D" id="1.20.5.1930">
    <property type="match status" value="1"/>
</dbReference>
<dbReference type="Gene3D" id="3.30.565.10">
    <property type="entry name" value="Histidine kinase-like ATPase, C-terminal domain"/>
    <property type="match status" value="1"/>
</dbReference>
<dbReference type="Gene3D" id="2.60.40.10">
    <property type="entry name" value="Immunoglobulins"/>
    <property type="match status" value="1"/>
</dbReference>
<evidence type="ECO:0000256" key="2">
    <source>
        <dbReference type="ARBA" id="ARBA00022777"/>
    </source>
</evidence>
<dbReference type="PANTHER" id="PTHR24421">
    <property type="entry name" value="NITRATE/NITRITE SENSOR PROTEIN NARX-RELATED"/>
    <property type="match status" value="1"/>
</dbReference>
<sequence>MAAAEHRPRLLLTAVTQHHAQPDTIRTNYLAGTLPPGLELAPGDAFADLALSLSDDVSTAGRFAYRLRGNGPAPWQELGTGNRLRLQGLEPGDYTLEIRAETGLGVPARHVLRVPVRARTHWWRRPGVWATLTGLLMAVAAGGVYGWQQRRARQREQQWQAERALRNRIAADLHDDVGNLLTQISMHSSLLRETPHSPAQTLARLDAMATASRQAAQQMSDVVWGLDAQHLSLSQLLARMRDHAQEVLPPAGLDVRFLTAADLPDPELAPDLGHNLYLIYKEALHNVVKHARATTVTVRLAATALGLALTVADDGCGHNGQPRPGGHGLANMQARAQAVGGSVHYEAQPSGFAVVVALPLG</sequence>
<gene>
    <name evidence="6" type="ORF">MTP16_06795</name>
</gene>
<name>A0ABY4BFB5_9BACT</name>
<dbReference type="InterPro" id="IPR011712">
    <property type="entry name" value="Sig_transdc_His_kin_sub3_dim/P"/>
</dbReference>
<dbReference type="RefSeq" id="WP_243517138.1">
    <property type="nucleotide sequence ID" value="NZ_CP094534.1"/>
</dbReference>
<dbReference type="SUPFAM" id="SSF55874">
    <property type="entry name" value="ATPase domain of HSP90 chaperone/DNA topoisomerase II/histidine kinase"/>
    <property type="match status" value="1"/>
</dbReference>
<dbReference type="PROSITE" id="PS50109">
    <property type="entry name" value="HIS_KIN"/>
    <property type="match status" value="1"/>
</dbReference>
<dbReference type="Proteomes" id="UP000831390">
    <property type="component" value="Chromosome"/>
</dbReference>
<dbReference type="InterPro" id="IPR003594">
    <property type="entry name" value="HATPase_dom"/>
</dbReference>
<keyword evidence="4" id="KW-0472">Membrane</keyword>
<evidence type="ECO:0000256" key="4">
    <source>
        <dbReference type="SAM" id="Phobius"/>
    </source>
</evidence>
<dbReference type="InterPro" id="IPR013783">
    <property type="entry name" value="Ig-like_fold"/>
</dbReference>
<dbReference type="GO" id="GO:0016301">
    <property type="term" value="F:kinase activity"/>
    <property type="evidence" value="ECO:0007669"/>
    <property type="project" value="UniProtKB-KW"/>
</dbReference>
<evidence type="ECO:0000259" key="5">
    <source>
        <dbReference type="PROSITE" id="PS50109"/>
    </source>
</evidence>
<dbReference type="InterPro" id="IPR050482">
    <property type="entry name" value="Sensor_HK_TwoCompSys"/>
</dbReference>
<evidence type="ECO:0000313" key="6">
    <source>
        <dbReference type="EMBL" id="UOE35350.1"/>
    </source>
</evidence>
<keyword evidence="1" id="KW-0808">Transferase</keyword>